<dbReference type="InterPro" id="IPR009824">
    <property type="entry name" value="DUF1392"/>
</dbReference>
<name>A0AA40VVY0_9NOST</name>
<dbReference type="Proteomes" id="UP001165986">
    <property type="component" value="Unassembled WGS sequence"/>
</dbReference>
<feature type="non-terminal residue" evidence="1">
    <location>
        <position position="1"/>
    </location>
</feature>
<dbReference type="Pfam" id="PF07154">
    <property type="entry name" value="DUF1392"/>
    <property type="match status" value="1"/>
</dbReference>
<keyword evidence="2" id="KW-1185">Reference proteome</keyword>
<protein>
    <submittedName>
        <fullName evidence="1">DUF1392 domain-containing protein</fullName>
    </submittedName>
</protein>
<comment type="caution">
    <text evidence="1">The sequence shown here is derived from an EMBL/GenBank/DDBJ whole genome shotgun (WGS) entry which is preliminary data.</text>
</comment>
<gene>
    <name evidence="1" type="ORF">FNW02_37900</name>
</gene>
<proteinExistence type="predicted"/>
<organism evidence="1 2">
    <name type="scientific">Komarekiella delphini-convector SJRDD-AB1</name>
    <dbReference type="NCBI Taxonomy" id="2593771"/>
    <lineage>
        <taxon>Bacteria</taxon>
        <taxon>Bacillati</taxon>
        <taxon>Cyanobacteriota</taxon>
        <taxon>Cyanophyceae</taxon>
        <taxon>Nostocales</taxon>
        <taxon>Nostocaceae</taxon>
        <taxon>Komarekiella</taxon>
        <taxon>Komarekiella delphini-convector</taxon>
    </lineage>
</organism>
<dbReference type="EMBL" id="VJXY01000170">
    <property type="protein sequence ID" value="MBD6621307.1"/>
    <property type="molecule type" value="Genomic_DNA"/>
</dbReference>
<sequence length="91" mass="10531">YISPLWGQDIPPLSISLLERVYLTTTKSFGYCYGVEWLQHELRGSVSHAVRLIPLNNEVVYQFRLLIFECLILTLKRQSQTSKCGINVFII</sequence>
<evidence type="ECO:0000313" key="2">
    <source>
        <dbReference type="Proteomes" id="UP001165986"/>
    </source>
</evidence>
<dbReference type="AlphaFoldDB" id="A0AA40VVY0"/>
<accession>A0AA40VVY0</accession>
<evidence type="ECO:0000313" key="1">
    <source>
        <dbReference type="EMBL" id="MBD6621307.1"/>
    </source>
</evidence>
<reference evidence="1" key="1">
    <citation type="submission" date="2019-07" db="EMBL/GenBank/DDBJ databases">
        <title>Toxilogical consequences of a new and cryptic species of cyanobacteria (Komarekiella delphini-convector) recovered from the epidermis of a bottlenose dolphin and 1500 ft. in the air.</title>
        <authorList>
            <person name="Brown A.O."/>
            <person name="Dvorak P."/>
            <person name="Villanueva C.D."/>
            <person name="Foss A.J."/>
            <person name="Garvey A.D."/>
            <person name="Gibson Q.A."/>
            <person name="Johansen J.R."/>
            <person name="Casamatta D.A."/>
        </authorList>
    </citation>
    <scope>NUCLEOTIDE SEQUENCE</scope>
    <source>
        <strain evidence="1">SJRDD-AB1</strain>
    </source>
</reference>